<dbReference type="AlphaFoldDB" id="A0A1E5HG13"/>
<reference evidence="3" key="1">
    <citation type="submission" date="2016-09" db="EMBL/GenBank/DDBJ databases">
        <authorList>
            <person name="Gulvik C.A."/>
        </authorList>
    </citation>
    <scope>NUCLEOTIDE SEQUENCE [LARGE SCALE GENOMIC DNA]</scope>
    <source>
        <strain evidence="3">LMG 26676</strain>
    </source>
</reference>
<accession>A0A1E5HG13</accession>
<dbReference type="Proteomes" id="UP000094469">
    <property type="component" value="Unassembled WGS sequence"/>
</dbReference>
<evidence type="ECO:0000259" key="1">
    <source>
        <dbReference type="Pfam" id="PF01738"/>
    </source>
</evidence>
<comment type="caution">
    <text evidence="2">The sequence shown here is derived from an EMBL/GenBank/DDBJ whole genome shotgun (WGS) entry which is preliminary data.</text>
</comment>
<dbReference type="RefSeq" id="WP_069638620.1">
    <property type="nucleotide sequence ID" value="NZ_JAFBEZ010000003.1"/>
</dbReference>
<dbReference type="STRING" id="1131292.BCR24_00585"/>
<dbReference type="Pfam" id="PF01738">
    <property type="entry name" value="DLH"/>
    <property type="match status" value="1"/>
</dbReference>
<feature type="domain" description="Dienelactone hydrolase" evidence="1">
    <location>
        <begin position="76"/>
        <end position="183"/>
    </location>
</feature>
<evidence type="ECO:0000313" key="3">
    <source>
        <dbReference type="Proteomes" id="UP000094469"/>
    </source>
</evidence>
<dbReference type="InterPro" id="IPR002925">
    <property type="entry name" value="Dienelactn_hydro"/>
</dbReference>
<dbReference type="InterPro" id="IPR029058">
    <property type="entry name" value="AB_hydrolase_fold"/>
</dbReference>
<name>A0A1E5HG13_9ENTE</name>
<evidence type="ECO:0000313" key="2">
    <source>
        <dbReference type="EMBL" id="OEG23888.1"/>
    </source>
</evidence>
<sequence length="202" mass="22722">MQYIFDKGSLHGKNLLLLHGTGGDETSLLDIARFLDEEATLLSFRGTVQESGMNRFFKRNGLNQFDLISLEEESDKLIQEIRSVSKEKGISLEEWTIVGYSNGANIAAHILLERHFAVKQAILFHPMSLGVDTQKFKLSDKKIWLSVGENDPIVPKVASDQLVQQLEKRQAAVTIASTNAGHQITMNEINQAKRWLSERETV</sequence>
<organism evidence="2 3">
    <name type="scientific">Enterococcus ureilyticus</name>
    <dbReference type="NCBI Taxonomy" id="1131292"/>
    <lineage>
        <taxon>Bacteria</taxon>
        <taxon>Bacillati</taxon>
        <taxon>Bacillota</taxon>
        <taxon>Bacilli</taxon>
        <taxon>Lactobacillales</taxon>
        <taxon>Enterococcaceae</taxon>
        <taxon>Enterococcus</taxon>
    </lineage>
</organism>
<dbReference type="GO" id="GO:0016787">
    <property type="term" value="F:hydrolase activity"/>
    <property type="evidence" value="ECO:0007669"/>
    <property type="project" value="InterPro"/>
</dbReference>
<gene>
    <name evidence="2" type="ORF">BCR24_00585</name>
</gene>
<dbReference type="SUPFAM" id="SSF53474">
    <property type="entry name" value="alpha/beta-Hydrolases"/>
    <property type="match status" value="1"/>
</dbReference>
<dbReference type="OrthoDB" id="9796570at2"/>
<dbReference type="Gene3D" id="3.40.50.1820">
    <property type="entry name" value="alpha/beta hydrolase"/>
    <property type="match status" value="1"/>
</dbReference>
<dbReference type="EMBL" id="MIKC01000001">
    <property type="protein sequence ID" value="OEG23888.1"/>
    <property type="molecule type" value="Genomic_DNA"/>
</dbReference>
<keyword evidence="3" id="KW-1185">Reference proteome</keyword>
<protein>
    <submittedName>
        <fullName evidence="2">Phospholipase</fullName>
    </submittedName>
</protein>
<proteinExistence type="predicted"/>